<evidence type="ECO:0008006" key="4">
    <source>
        <dbReference type="Google" id="ProtNLM"/>
    </source>
</evidence>
<keyword evidence="1" id="KW-0472">Membrane</keyword>
<protein>
    <recommendedName>
        <fullName evidence="4">Lipoprotein</fullName>
    </recommendedName>
</protein>
<evidence type="ECO:0000313" key="2">
    <source>
        <dbReference type="EMBL" id="GAL83406.1"/>
    </source>
</evidence>
<dbReference type="RefSeq" id="WP_045458220.1">
    <property type="nucleotide sequence ID" value="NZ_BBLT01000001.1"/>
</dbReference>
<proteinExistence type="predicted"/>
<dbReference type="PROSITE" id="PS51257">
    <property type="entry name" value="PROKAR_LIPOPROTEIN"/>
    <property type="match status" value="1"/>
</dbReference>
<sequence length="206" mass="23867">MVLKRLVYFCIFTLLTTSCGLFRNNDLSRGERKLNRLLKRYPELKKDSIVKFSLDTIIPGYTKESTSEINEDTASVDEVLKLAMDSIVQALRNKYIPKEQYDSLIYIATVKTRNKLSKIYKENFIKDTLVNEYPDLTVKTWTENGILKQSVNRADIAVHKEAEVSVPALNNKCPGVLFYEGKYFIEFLLGIIFSFFLLLFLILRKL</sequence>
<feature type="transmembrane region" description="Helical" evidence="1">
    <location>
        <begin position="183"/>
        <end position="203"/>
    </location>
</feature>
<organism evidence="2 3">
    <name type="scientific">Sporocytophaga myxococcoides</name>
    <dbReference type="NCBI Taxonomy" id="153721"/>
    <lineage>
        <taxon>Bacteria</taxon>
        <taxon>Pseudomonadati</taxon>
        <taxon>Bacteroidota</taxon>
        <taxon>Cytophagia</taxon>
        <taxon>Cytophagales</taxon>
        <taxon>Cytophagaceae</taxon>
        <taxon>Sporocytophaga</taxon>
    </lineage>
</organism>
<dbReference type="AlphaFoldDB" id="A0A098L948"/>
<keyword evidence="1" id="KW-0812">Transmembrane</keyword>
<accession>A0A098L948</accession>
<comment type="caution">
    <text evidence="2">The sequence shown here is derived from an EMBL/GenBank/DDBJ whole genome shotgun (WGS) entry which is preliminary data.</text>
</comment>
<name>A0A098L948_9BACT</name>
<dbReference type="STRING" id="153721.MYP_633"/>
<keyword evidence="3" id="KW-1185">Reference proteome</keyword>
<evidence type="ECO:0000313" key="3">
    <source>
        <dbReference type="Proteomes" id="UP000030185"/>
    </source>
</evidence>
<reference evidence="2 3" key="1">
    <citation type="submission" date="2014-09" db="EMBL/GenBank/DDBJ databases">
        <title>Sporocytophaga myxococcoides PG-01 genome sequencing.</title>
        <authorList>
            <person name="Liu L."/>
            <person name="Gao P.J."/>
            <person name="Chen G.J."/>
            <person name="Wang L.S."/>
        </authorList>
    </citation>
    <scope>NUCLEOTIDE SEQUENCE [LARGE SCALE GENOMIC DNA]</scope>
    <source>
        <strain evidence="2 3">PG-01</strain>
    </source>
</reference>
<gene>
    <name evidence="2" type="ORF">MYP_633</name>
</gene>
<evidence type="ECO:0000256" key="1">
    <source>
        <dbReference type="SAM" id="Phobius"/>
    </source>
</evidence>
<keyword evidence="1" id="KW-1133">Transmembrane helix</keyword>
<dbReference type="Proteomes" id="UP000030185">
    <property type="component" value="Unassembled WGS sequence"/>
</dbReference>
<dbReference type="EMBL" id="BBLT01000001">
    <property type="protein sequence ID" value="GAL83406.1"/>
    <property type="molecule type" value="Genomic_DNA"/>
</dbReference>